<dbReference type="OrthoDB" id="5177430at2"/>
<comment type="similarity">
    <text evidence="2 6">Belongs to the BI1 family.</text>
</comment>
<reference evidence="7 8" key="1">
    <citation type="submission" date="2018-03" db="EMBL/GenBank/DDBJ databases">
        <title>The ancient ancestry and fast evolution of plastids.</title>
        <authorList>
            <person name="Moore K.R."/>
            <person name="Magnabosco C."/>
            <person name="Momper L."/>
            <person name="Gold D.A."/>
            <person name="Bosak T."/>
            <person name="Fournier G.P."/>
        </authorList>
    </citation>
    <scope>NUCLEOTIDE SEQUENCE [LARGE SCALE GENOMIC DNA]</scope>
    <source>
        <strain evidence="7 8">CCALA 037</strain>
    </source>
</reference>
<comment type="caution">
    <text evidence="7">The sequence shown here is derived from an EMBL/GenBank/DDBJ whole genome shotgun (WGS) entry which is preliminary data.</text>
</comment>
<keyword evidence="5 6" id="KW-0472">Membrane</keyword>
<name>A0A2T1GHT8_9CYAN</name>
<proteinExistence type="inferred from homology"/>
<evidence type="ECO:0000313" key="7">
    <source>
        <dbReference type="EMBL" id="PSB57261.1"/>
    </source>
</evidence>
<keyword evidence="3 6" id="KW-0812">Transmembrane</keyword>
<evidence type="ECO:0000256" key="5">
    <source>
        <dbReference type="ARBA" id="ARBA00023136"/>
    </source>
</evidence>
<feature type="transmembrane region" description="Helical" evidence="6">
    <location>
        <begin position="82"/>
        <end position="106"/>
    </location>
</feature>
<feature type="transmembrane region" description="Helical" evidence="6">
    <location>
        <begin position="169"/>
        <end position="187"/>
    </location>
</feature>
<feature type="transmembrane region" description="Helical" evidence="6">
    <location>
        <begin position="199"/>
        <end position="218"/>
    </location>
</feature>
<evidence type="ECO:0000256" key="6">
    <source>
        <dbReference type="RuleBase" id="RU004379"/>
    </source>
</evidence>
<evidence type="ECO:0000256" key="3">
    <source>
        <dbReference type="ARBA" id="ARBA00022692"/>
    </source>
</evidence>
<feature type="transmembrane region" description="Helical" evidence="6">
    <location>
        <begin position="145"/>
        <end position="163"/>
    </location>
</feature>
<dbReference type="PANTHER" id="PTHR23291">
    <property type="entry name" value="BAX INHIBITOR-RELATED"/>
    <property type="match status" value="1"/>
</dbReference>
<evidence type="ECO:0000256" key="1">
    <source>
        <dbReference type="ARBA" id="ARBA00004141"/>
    </source>
</evidence>
<accession>A0A2T1GHT8</accession>
<feature type="transmembrane region" description="Helical" evidence="6">
    <location>
        <begin position="112"/>
        <end position="133"/>
    </location>
</feature>
<gene>
    <name evidence="7" type="ORF">C7B77_09020</name>
</gene>
<dbReference type="PANTHER" id="PTHR23291:SF50">
    <property type="entry name" value="PROTEIN LIFEGUARD 4"/>
    <property type="match status" value="1"/>
</dbReference>
<dbReference type="RefSeq" id="WP_106303096.1">
    <property type="nucleotide sequence ID" value="NZ_PVWO01000084.1"/>
</dbReference>
<dbReference type="EMBL" id="PVWO01000084">
    <property type="protein sequence ID" value="PSB57261.1"/>
    <property type="molecule type" value="Genomic_DNA"/>
</dbReference>
<feature type="transmembrane region" description="Helical" evidence="6">
    <location>
        <begin position="20"/>
        <end position="43"/>
    </location>
</feature>
<sequence>MYVVAQEQPRERAEFIRKTYAHLAGAVGAFIAIETFLVQSGIAETLSRALTGGFTWLAVIAGFSLLGWFSRGLASRADSVSLQYLGLGIYVVAEALLFAPLIFIASRMSDPTVIPTAGILTALMFVGLTAVALTTGKDFTFLGGALKIGGFVALGLIICSVLFQFSLGLFFSVFMVGFAMAAILYDTSQIMTQFSKDQYVAASLSLFASVALLFWYVLRIVMSMSRD</sequence>
<protein>
    <submittedName>
        <fullName evidence="7">Permease</fullName>
    </submittedName>
</protein>
<keyword evidence="4 6" id="KW-1133">Transmembrane helix</keyword>
<organism evidence="7 8">
    <name type="scientific">Chamaesiphon polymorphus CCALA 037</name>
    <dbReference type="NCBI Taxonomy" id="2107692"/>
    <lineage>
        <taxon>Bacteria</taxon>
        <taxon>Bacillati</taxon>
        <taxon>Cyanobacteriota</taxon>
        <taxon>Cyanophyceae</taxon>
        <taxon>Gomontiellales</taxon>
        <taxon>Chamaesiphonaceae</taxon>
        <taxon>Chamaesiphon</taxon>
    </lineage>
</organism>
<evidence type="ECO:0000313" key="8">
    <source>
        <dbReference type="Proteomes" id="UP000238937"/>
    </source>
</evidence>
<evidence type="ECO:0000256" key="2">
    <source>
        <dbReference type="ARBA" id="ARBA00010350"/>
    </source>
</evidence>
<keyword evidence="8" id="KW-1185">Reference proteome</keyword>
<dbReference type="GO" id="GO:0005886">
    <property type="term" value="C:plasma membrane"/>
    <property type="evidence" value="ECO:0007669"/>
    <property type="project" value="TreeGrafter"/>
</dbReference>
<dbReference type="Proteomes" id="UP000238937">
    <property type="component" value="Unassembled WGS sequence"/>
</dbReference>
<comment type="subcellular location">
    <subcellularLocation>
        <location evidence="1">Membrane</location>
        <topology evidence="1">Multi-pass membrane protein</topology>
    </subcellularLocation>
</comment>
<dbReference type="AlphaFoldDB" id="A0A2T1GHT8"/>
<evidence type="ECO:0000256" key="4">
    <source>
        <dbReference type="ARBA" id="ARBA00022989"/>
    </source>
</evidence>
<dbReference type="InterPro" id="IPR006214">
    <property type="entry name" value="Bax_inhibitor_1-related"/>
</dbReference>
<dbReference type="Pfam" id="PF01027">
    <property type="entry name" value="Bax1-I"/>
    <property type="match status" value="1"/>
</dbReference>
<feature type="transmembrane region" description="Helical" evidence="6">
    <location>
        <begin position="49"/>
        <end position="70"/>
    </location>
</feature>